<dbReference type="Proteomes" id="UP001351900">
    <property type="component" value="Unassembled WGS sequence"/>
</dbReference>
<dbReference type="Pfam" id="PF03993">
    <property type="entry name" value="DUF349"/>
    <property type="match status" value="3"/>
</dbReference>
<evidence type="ECO:0000256" key="1">
    <source>
        <dbReference type="SAM" id="Coils"/>
    </source>
</evidence>
<evidence type="ECO:0000256" key="2">
    <source>
        <dbReference type="SAM" id="MobiDB-lite"/>
    </source>
</evidence>
<evidence type="ECO:0000313" key="4">
    <source>
        <dbReference type="Proteomes" id="UP001351900"/>
    </source>
</evidence>
<evidence type="ECO:0000313" key="3">
    <source>
        <dbReference type="EMBL" id="MEF2254869.1"/>
    </source>
</evidence>
<accession>A0ABU7V5A3</accession>
<keyword evidence="1" id="KW-0175">Coiled coil</keyword>
<feature type="region of interest" description="Disordered" evidence="2">
    <location>
        <begin position="1"/>
        <end position="23"/>
    </location>
</feature>
<sequence length="418" mass="46208">MSDTASSSTPVDQPWGRVDDDGTVSVREADQWRVVGQYPDGTAEEALAYYERKFADLASEVTLLEVRHRRGGASAADLRATAATLSGKISGASAVGDLAALSARVDALTASLTEASAAEAAQAREAVDAAITERTQLVEQAEAIAARDPKTVQWKTASAEMSSLFDQWQSHQQNGPHLPKSISQSLWKRFRDARATVDKHRREFYAELDEAHKAVRERKNRLVERAEALAPRGEDGIGAYRDLLNEWKAAGRAGKKVDDALWARFKAAGDALYSARAGREAAEVEASKEKIDAKRELIERARPILDMADLAAARSALTAIQRSWDDIGRIFPREQERALDDELRKIEVSVRAREDAEWTRNNPETTARANDMTRQLYDAIEKLEAELAEATARKDQRAMKKASDALDARRAWLRALEG</sequence>
<comment type="caution">
    <text evidence="3">The sequence shown here is derived from an EMBL/GenBank/DDBJ whole genome shotgun (WGS) entry which is preliminary data.</text>
</comment>
<name>A0ABU7V5A3_9MICO</name>
<proteinExistence type="predicted"/>
<protein>
    <submittedName>
        <fullName evidence="3">DUF349 domain-containing protein</fullName>
    </submittedName>
</protein>
<dbReference type="RefSeq" id="WP_331791299.1">
    <property type="nucleotide sequence ID" value="NZ_BAAAUO010000002.1"/>
</dbReference>
<organism evidence="3 4">
    <name type="scientific">Microbacterium schleiferi</name>
    <dbReference type="NCBI Taxonomy" id="69362"/>
    <lineage>
        <taxon>Bacteria</taxon>
        <taxon>Bacillati</taxon>
        <taxon>Actinomycetota</taxon>
        <taxon>Actinomycetes</taxon>
        <taxon>Micrococcales</taxon>
        <taxon>Microbacteriaceae</taxon>
        <taxon>Microbacterium</taxon>
    </lineage>
</organism>
<reference evidence="3 4" key="1">
    <citation type="submission" date="2024-01" db="EMBL/GenBank/DDBJ databases">
        <title>the genome sequence of strain Microbacterium schleiferi NBRC 15075.</title>
        <authorList>
            <person name="Ding Y."/>
            <person name="Zhang G."/>
        </authorList>
    </citation>
    <scope>NUCLEOTIDE SEQUENCE [LARGE SCALE GENOMIC DNA]</scope>
    <source>
        <strain evidence="3 4">NBRC 15075</strain>
    </source>
</reference>
<keyword evidence="4" id="KW-1185">Reference proteome</keyword>
<feature type="compositionally biased region" description="Polar residues" evidence="2">
    <location>
        <begin position="1"/>
        <end position="11"/>
    </location>
</feature>
<gene>
    <name evidence="3" type="ORF">V2V91_06905</name>
</gene>
<dbReference type="EMBL" id="JAZHOV010000003">
    <property type="protein sequence ID" value="MEF2254869.1"/>
    <property type="molecule type" value="Genomic_DNA"/>
</dbReference>
<feature type="coiled-coil region" evidence="1">
    <location>
        <begin position="373"/>
        <end position="400"/>
    </location>
</feature>
<dbReference type="InterPro" id="IPR007139">
    <property type="entry name" value="DUF349"/>
</dbReference>